<gene>
    <name evidence="3" type="ORF">GCM10022393_24310</name>
</gene>
<dbReference type="SUPFAM" id="SSF56935">
    <property type="entry name" value="Porins"/>
    <property type="match status" value="1"/>
</dbReference>
<dbReference type="Proteomes" id="UP001500459">
    <property type="component" value="Unassembled WGS sequence"/>
</dbReference>
<dbReference type="PANTHER" id="PTHR44943">
    <property type="entry name" value="CELLULOSE SYNTHASE OPERON PROTEIN C"/>
    <property type="match status" value="1"/>
</dbReference>
<keyword evidence="1" id="KW-0677">Repeat</keyword>
<dbReference type="EMBL" id="BAABCW010000009">
    <property type="protein sequence ID" value="GAA3510235.1"/>
    <property type="molecule type" value="Genomic_DNA"/>
</dbReference>
<comment type="caution">
    <text evidence="3">The sequence shown here is derived from an EMBL/GenBank/DDBJ whole genome shotgun (WGS) entry which is preliminary data.</text>
</comment>
<dbReference type="SUPFAM" id="SSF48452">
    <property type="entry name" value="TPR-like"/>
    <property type="match status" value="2"/>
</dbReference>
<name>A0ABP6UK97_9FLAO</name>
<accession>A0ABP6UK97</accession>
<dbReference type="Gene3D" id="1.25.40.10">
    <property type="entry name" value="Tetratricopeptide repeat domain"/>
    <property type="match status" value="2"/>
</dbReference>
<dbReference type="InterPro" id="IPR051685">
    <property type="entry name" value="Ycf3/AcsC/BcsC/TPR_MFPF"/>
</dbReference>
<organism evidence="3 4">
    <name type="scientific">Aquimarina addita</name>
    <dbReference type="NCBI Taxonomy" id="870485"/>
    <lineage>
        <taxon>Bacteria</taxon>
        <taxon>Pseudomonadati</taxon>
        <taxon>Bacteroidota</taxon>
        <taxon>Flavobacteriia</taxon>
        <taxon>Flavobacteriales</taxon>
        <taxon>Flavobacteriaceae</taxon>
        <taxon>Aquimarina</taxon>
    </lineage>
</organism>
<evidence type="ECO:0000256" key="2">
    <source>
        <dbReference type="ARBA" id="ARBA00022803"/>
    </source>
</evidence>
<protein>
    <submittedName>
        <fullName evidence="3">Tetratricopeptide repeat protein</fullName>
    </submittedName>
</protein>
<dbReference type="SMART" id="SM00028">
    <property type="entry name" value="TPR"/>
    <property type="match status" value="4"/>
</dbReference>
<evidence type="ECO:0000313" key="4">
    <source>
        <dbReference type="Proteomes" id="UP001500459"/>
    </source>
</evidence>
<dbReference type="Pfam" id="PF14559">
    <property type="entry name" value="TPR_19"/>
    <property type="match status" value="1"/>
</dbReference>
<sequence>MQQGFKYLETGKYKEAELFFENVLKEYPDNKTAKLCYGRAVGLLGNPDKAILIFTELKKQYPEDFEIKLNYAESLLWDKQYLKAETFYGSLLEEDSTSFSAVLGYANTLSNLKKYKEALEYVNQALQIDTGNANAMISRKYVRLGYASELSQNKEYEKALQLLDKNLIDFPNDLDTMLNKANIYLITNDLVLAENVYASLSKSTVDSIISLNGLALVAHKKHKEKKALKLAGLAKNKVENLIEKKALYLSTYERYIQALLWNRKFMLASEEIKSLETKYPDNTRAWSLDATHGMYTSGFKKSLEKYTAILEDDLGSFDGNLGIANAYRAVGNDLKSYEYAFKTLQYFPKQPDAETLIKTLNTSHTPFIEQKTAFTFDNGDNEAVHASLSAEVPFSTKFKTKVAYTYRNTRNTVTKNEASTNEFALFFGYKYNGSLSLETKGGISKSNAFTNDYTQWTGEIKLKTKPFKLQNLDIGYQRELQNFNADLIDREIVMNNYALNYNLSTNINLGWYTQYIYTSQTDDNSRNLLFTSLYYTILNRPSIKVGANYQYMTFENQVPIIYFSPSRFNVVEAFADLVSKQSGKWFYRANAAAGYQFIEDDPGSTTFRLEGTLGYQISDRFLSTLYGKYSNIASATAAGFEFTEFGFILKWYFLKKPIFDKKIMKLKKVAE</sequence>
<dbReference type="InterPro" id="IPR019734">
    <property type="entry name" value="TPR_rpt"/>
</dbReference>
<dbReference type="InterPro" id="IPR011990">
    <property type="entry name" value="TPR-like_helical_dom_sf"/>
</dbReference>
<keyword evidence="2" id="KW-0802">TPR repeat</keyword>
<evidence type="ECO:0000313" key="3">
    <source>
        <dbReference type="EMBL" id="GAA3510235.1"/>
    </source>
</evidence>
<proteinExistence type="predicted"/>
<evidence type="ECO:0000256" key="1">
    <source>
        <dbReference type="ARBA" id="ARBA00022737"/>
    </source>
</evidence>
<dbReference type="Pfam" id="PF13181">
    <property type="entry name" value="TPR_8"/>
    <property type="match status" value="1"/>
</dbReference>
<dbReference type="PANTHER" id="PTHR44943:SF8">
    <property type="entry name" value="TPR REPEAT-CONTAINING PROTEIN MJ0263"/>
    <property type="match status" value="1"/>
</dbReference>
<keyword evidence="4" id="KW-1185">Reference proteome</keyword>
<reference evidence="4" key="1">
    <citation type="journal article" date="2019" name="Int. J. Syst. Evol. Microbiol.">
        <title>The Global Catalogue of Microorganisms (GCM) 10K type strain sequencing project: providing services to taxonomists for standard genome sequencing and annotation.</title>
        <authorList>
            <consortium name="The Broad Institute Genomics Platform"/>
            <consortium name="The Broad Institute Genome Sequencing Center for Infectious Disease"/>
            <person name="Wu L."/>
            <person name="Ma J."/>
        </authorList>
    </citation>
    <scope>NUCLEOTIDE SEQUENCE [LARGE SCALE GENOMIC DNA]</scope>
    <source>
        <strain evidence="4">JCM 17106</strain>
    </source>
</reference>